<feature type="domain" description="PepSY" evidence="3">
    <location>
        <begin position="145"/>
        <end position="202"/>
    </location>
</feature>
<dbReference type="Proteomes" id="UP001223586">
    <property type="component" value="Unassembled WGS sequence"/>
</dbReference>
<comment type="caution">
    <text evidence="4">The sequence shown here is derived from an EMBL/GenBank/DDBJ whole genome shotgun (WGS) entry which is preliminary data.</text>
</comment>
<feature type="region of interest" description="Disordered" evidence="1">
    <location>
        <begin position="26"/>
        <end position="55"/>
    </location>
</feature>
<accession>A0ABT9WQP4</accession>
<protein>
    <submittedName>
        <fullName evidence="4">Membrane protein YkoI</fullName>
    </submittedName>
</protein>
<dbReference type="Pfam" id="PF03413">
    <property type="entry name" value="PepSY"/>
    <property type="match status" value="2"/>
</dbReference>
<dbReference type="RefSeq" id="WP_307228069.1">
    <property type="nucleotide sequence ID" value="NZ_JAUSTT010000007.1"/>
</dbReference>
<reference evidence="4 5" key="1">
    <citation type="submission" date="2023-07" db="EMBL/GenBank/DDBJ databases">
        <title>Genomic Encyclopedia of Type Strains, Phase IV (KMG-IV): sequencing the most valuable type-strain genomes for metagenomic binning, comparative biology and taxonomic classification.</title>
        <authorList>
            <person name="Goeker M."/>
        </authorList>
    </citation>
    <scope>NUCLEOTIDE SEQUENCE [LARGE SCALE GENOMIC DNA]</scope>
    <source>
        <strain evidence="4 5">DSM 23837</strain>
    </source>
</reference>
<dbReference type="EMBL" id="JAUSTT010000007">
    <property type="protein sequence ID" value="MDQ0175611.1"/>
    <property type="molecule type" value="Genomic_DNA"/>
</dbReference>
<keyword evidence="5" id="KW-1185">Reference proteome</keyword>
<keyword evidence="2" id="KW-0732">Signal</keyword>
<name>A0ABT9WQP4_9BACI</name>
<evidence type="ECO:0000259" key="3">
    <source>
        <dbReference type="Pfam" id="PF03413"/>
    </source>
</evidence>
<dbReference type="Gene3D" id="3.10.450.40">
    <property type="match status" value="2"/>
</dbReference>
<proteinExistence type="predicted"/>
<sequence length="206" mass="23632">MKKKIYNILGAFLLIGLITACANNNTPEDASPDRTQQDQNTDQNQNTEQDQKQEEDLETIDFKLSTDEALEIAKEKSEGDVTELGVEKENNRYVYKIEMMTDTEETEVKIDADTGDILKEITEPLDQDEINTERQRKKIDLTNTIGHKKAISIAKKEENGNAIEWMLKRENGPTYYEIDLLDERQNEFEIKVDAQSGNVLEVDKND</sequence>
<feature type="chain" id="PRO_5046119079" evidence="2">
    <location>
        <begin position="23"/>
        <end position="206"/>
    </location>
</feature>
<evidence type="ECO:0000256" key="1">
    <source>
        <dbReference type="SAM" id="MobiDB-lite"/>
    </source>
</evidence>
<feature type="signal peptide" evidence="2">
    <location>
        <begin position="1"/>
        <end position="22"/>
    </location>
</feature>
<evidence type="ECO:0000313" key="5">
    <source>
        <dbReference type="Proteomes" id="UP001223586"/>
    </source>
</evidence>
<organism evidence="4 5">
    <name type="scientific">Bacillus chungangensis</name>
    <dbReference type="NCBI Taxonomy" id="587633"/>
    <lineage>
        <taxon>Bacteria</taxon>
        <taxon>Bacillati</taxon>
        <taxon>Bacillota</taxon>
        <taxon>Bacilli</taxon>
        <taxon>Bacillales</taxon>
        <taxon>Bacillaceae</taxon>
        <taxon>Bacillus</taxon>
    </lineage>
</organism>
<dbReference type="PROSITE" id="PS51257">
    <property type="entry name" value="PROKAR_LIPOPROTEIN"/>
    <property type="match status" value="1"/>
</dbReference>
<gene>
    <name evidence="4" type="ORF">J2S08_001445</name>
</gene>
<evidence type="ECO:0000313" key="4">
    <source>
        <dbReference type="EMBL" id="MDQ0175611.1"/>
    </source>
</evidence>
<feature type="domain" description="PepSY" evidence="3">
    <location>
        <begin position="63"/>
        <end position="120"/>
    </location>
</feature>
<evidence type="ECO:0000256" key="2">
    <source>
        <dbReference type="SAM" id="SignalP"/>
    </source>
</evidence>
<feature type="compositionally biased region" description="Low complexity" evidence="1">
    <location>
        <begin position="37"/>
        <end position="48"/>
    </location>
</feature>
<dbReference type="InterPro" id="IPR025711">
    <property type="entry name" value="PepSY"/>
</dbReference>